<dbReference type="GO" id="GO:0005886">
    <property type="term" value="C:plasma membrane"/>
    <property type="evidence" value="ECO:0007669"/>
    <property type="project" value="UniProtKB-SubCell"/>
</dbReference>
<feature type="transmembrane region" description="Helical" evidence="7">
    <location>
        <begin position="333"/>
        <end position="349"/>
    </location>
</feature>
<name>A0A1J5RGC5_9ZZZZ</name>
<feature type="region of interest" description="Disordered" evidence="6">
    <location>
        <begin position="1"/>
        <end position="25"/>
    </location>
</feature>
<dbReference type="EMBL" id="MLJW01000362">
    <property type="protein sequence ID" value="OIQ88683.1"/>
    <property type="molecule type" value="Genomic_DNA"/>
</dbReference>
<proteinExistence type="predicted"/>
<feature type="transmembrane region" description="Helical" evidence="7">
    <location>
        <begin position="396"/>
        <end position="415"/>
    </location>
</feature>
<keyword evidence="2" id="KW-1003">Cell membrane</keyword>
<evidence type="ECO:0000256" key="5">
    <source>
        <dbReference type="ARBA" id="ARBA00023136"/>
    </source>
</evidence>
<evidence type="ECO:0000256" key="4">
    <source>
        <dbReference type="ARBA" id="ARBA00022989"/>
    </source>
</evidence>
<keyword evidence="3 7" id="KW-0812">Transmembrane</keyword>
<keyword evidence="5 7" id="KW-0472">Membrane</keyword>
<feature type="transmembrane region" description="Helical" evidence="7">
    <location>
        <begin position="207"/>
        <end position="227"/>
    </location>
</feature>
<sequence length="523" mass="57033">MTALPPRDAMPESSSDSAAKAATMPRPPGALARLARHTSNYSVGTLLITLASIISFPIFTRVFSVAEYGVLGLVNVTLGFLVSFGKLGLQKSVVRFYAEVEAGTRPGNKVEFFSTVLFSMVAVGAAIAAASAAIVLLLPRTWFGHSGAQLVIALASPLVLFRVVDSAMLNLVNAEQKSGFYSLFTAVRKYVGLAIVLLVLFLVARNLYGFFFGTMFAEGLALAYIVHHYARQRLFDLRRFSRPLFMAMLTFGLPLLGSELSYQLLAMGGRYIINYQLGPQQLGAYSAAYNFSEYLQNILTLSFAQAIVPMYLRQWEKDGREKTEVFLQLSLRYYLALALPILAGMAAIGPDLLRLLASDNYVVSASLIVFIVGGMLVAGGTPIFSAGIYIEKLTKVVLYSVLASALLNMALTAWLTRPLGIEGAALATLASYLLYSAATTYYGRRTVHVRMPWADLAKFTALALIMYGAVTHITLNPLALRIVVQIATGALLYGTLLLLTDRPIRELASKGIERLRLKFLQRP</sequence>
<dbReference type="AlphaFoldDB" id="A0A1J5RGC5"/>
<evidence type="ECO:0000256" key="1">
    <source>
        <dbReference type="ARBA" id="ARBA00004651"/>
    </source>
</evidence>
<feature type="transmembrane region" description="Helical" evidence="7">
    <location>
        <begin position="41"/>
        <end position="62"/>
    </location>
</feature>
<comment type="subcellular location">
    <subcellularLocation>
        <location evidence="1">Cell membrane</location>
        <topology evidence="1">Multi-pass membrane protein</topology>
    </subcellularLocation>
</comment>
<dbReference type="InterPro" id="IPR050833">
    <property type="entry name" value="Poly_Biosynth_Transport"/>
</dbReference>
<evidence type="ECO:0000256" key="2">
    <source>
        <dbReference type="ARBA" id="ARBA00022475"/>
    </source>
</evidence>
<evidence type="ECO:0000256" key="3">
    <source>
        <dbReference type="ARBA" id="ARBA00022692"/>
    </source>
</evidence>
<dbReference type="PANTHER" id="PTHR30250">
    <property type="entry name" value="PST FAMILY PREDICTED COLANIC ACID TRANSPORTER"/>
    <property type="match status" value="1"/>
</dbReference>
<dbReference type="Pfam" id="PF01943">
    <property type="entry name" value="Polysacc_synt"/>
    <property type="match status" value="1"/>
</dbReference>
<evidence type="ECO:0000256" key="7">
    <source>
        <dbReference type="SAM" id="Phobius"/>
    </source>
</evidence>
<keyword evidence="4 7" id="KW-1133">Transmembrane helix</keyword>
<feature type="transmembrane region" description="Helical" evidence="7">
    <location>
        <begin position="455"/>
        <end position="473"/>
    </location>
</feature>
<comment type="caution">
    <text evidence="8">The sequence shown here is derived from an EMBL/GenBank/DDBJ whole genome shotgun (WGS) entry which is preliminary data.</text>
</comment>
<organism evidence="8">
    <name type="scientific">mine drainage metagenome</name>
    <dbReference type="NCBI Taxonomy" id="410659"/>
    <lineage>
        <taxon>unclassified sequences</taxon>
        <taxon>metagenomes</taxon>
        <taxon>ecological metagenomes</taxon>
    </lineage>
</organism>
<feature type="transmembrane region" description="Helical" evidence="7">
    <location>
        <begin position="361"/>
        <end position="384"/>
    </location>
</feature>
<protein>
    <submittedName>
        <fullName evidence="8">Polysaccharide biosynthesis protein</fullName>
    </submittedName>
</protein>
<feature type="transmembrane region" description="Helical" evidence="7">
    <location>
        <begin position="239"/>
        <end position="257"/>
    </location>
</feature>
<feature type="transmembrane region" description="Helical" evidence="7">
    <location>
        <begin position="479"/>
        <end position="500"/>
    </location>
</feature>
<reference evidence="8" key="1">
    <citation type="submission" date="2016-10" db="EMBL/GenBank/DDBJ databases">
        <title>Sequence of Gallionella enrichment culture.</title>
        <authorList>
            <person name="Poehlein A."/>
            <person name="Muehling M."/>
            <person name="Daniel R."/>
        </authorList>
    </citation>
    <scope>NUCLEOTIDE SEQUENCE</scope>
</reference>
<evidence type="ECO:0000313" key="8">
    <source>
        <dbReference type="EMBL" id="OIQ88683.1"/>
    </source>
</evidence>
<gene>
    <name evidence="8" type="ORF">GALL_294260</name>
</gene>
<feature type="transmembrane region" description="Helical" evidence="7">
    <location>
        <begin position="150"/>
        <end position="172"/>
    </location>
</feature>
<dbReference type="InterPro" id="IPR002797">
    <property type="entry name" value="Polysacc_synth"/>
</dbReference>
<dbReference type="PANTHER" id="PTHR30250:SF11">
    <property type="entry name" value="O-ANTIGEN TRANSPORTER-RELATED"/>
    <property type="match status" value="1"/>
</dbReference>
<accession>A0A1J5RGC5</accession>
<feature type="transmembrane region" description="Helical" evidence="7">
    <location>
        <begin position="110"/>
        <end position="138"/>
    </location>
</feature>
<evidence type="ECO:0000256" key="6">
    <source>
        <dbReference type="SAM" id="MobiDB-lite"/>
    </source>
</evidence>
<feature type="transmembrane region" description="Helical" evidence="7">
    <location>
        <begin position="179"/>
        <end position="201"/>
    </location>
</feature>
<feature type="transmembrane region" description="Helical" evidence="7">
    <location>
        <begin position="421"/>
        <end position="443"/>
    </location>
</feature>